<gene>
    <name evidence="10" type="ORF">niasHT_011394</name>
</gene>
<dbReference type="NCBIfam" id="TIGR01381">
    <property type="entry name" value="E1_like_apg7"/>
    <property type="match status" value="1"/>
</dbReference>
<dbReference type="EMBL" id="JBICBT010000406">
    <property type="protein sequence ID" value="KAL3114958.1"/>
    <property type="molecule type" value="Genomic_DNA"/>
</dbReference>
<dbReference type="Gene3D" id="3.40.140.70">
    <property type="entry name" value="Ubiquitin-like modifier-activating enzyme ATG7 N-terminal domain"/>
    <property type="match status" value="1"/>
</dbReference>
<keyword evidence="7" id="KW-0833">Ubl conjugation pathway</keyword>
<keyword evidence="3 7" id="KW-0813">Transport</keyword>
<feature type="domain" description="THIF-type NAD/FAD binding fold" evidence="8">
    <location>
        <begin position="327"/>
        <end position="584"/>
    </location>
</feature>
<evidence type="ECO:0000259" key="9">
    <source>
        <dbReference type="Pfam" id="PF16420"/>
    </source>
</evidence>
<keyword evidence="4 7" id="KW-0653">Protein transport</keyword>
<evidence type="ECO:0000256" key="4">
    <source>
        <dbReference type="ARBA" id="ARBA00022927"/>
    </source>
</evidence>
<dbReference type="InterPro" id="IPR000594">
    <property type="entry name" value="ThiF_NAD_FAD-bd"/>
</dbReference>
<comment type="subunit">
    <text evidence="7">Homodimer.</text>
</comment>
<dbReference type="PANTHER" id="PTHR10953">
    <property type="entry name" value="UBIQUITIN-ACTIVATING ENZYME E1"/>
    <property type="match status" value="1"/>
</dbReference>
<protein>
    <recommendedName>
        <fullName evidence="2 7">Ubiquitin-like modifier-activating enzyme ATG7</fullName>
    </recommendedName>
    <alternativeName>
        <fullName evidence="7">Autophagy-related protein 7</fullName>
    </alternativeName>
</protein>
<evidence type="ECO:0000256" key="2">
    <source>
        <dbReference type="ARBA" id="ARBA00017647"/>
    </source>
</evidence>
<evidence type="ECO:0000313" key="11">
    <source>
        <dbReference type="Proteomes" id="UP001620626"/>
    </source>
</evidence>
<dbReference type="PANTHER" id="PTHR10953:SF3">
    <property type="entry name" value="UBIQUITIN-LIKE MODIFIER-ACTIVATING ENZYME ATG7"/>
    <property type="match status" value="1"/>
</dbReference>
<name>A0ABD2LIM5_9BILA</name>
<evidence type="ECO:0000256" key="5">
    <source>
        <dbReference type="ARBA" id="ARBA00023006"/>
    </source>
</evidence>
<dbReference type="InterPro" id="IPR042522">
    <property type="entry name" value="Atg7_N_1"/>
</dbReference>
<evidence type="ECO:0000256" key="7">
    <source>
        <dbReference type="RuleBase" id="RU366022"/>
    </source>
</evidence>
<dbReference type="SUPFAM" id="SSF69572">
    <property type="entry name" value="Activating enzymes of the ubiquitin-like proteins"/>
    <property type="match status" value="1"/>
</dbReference>
<sequence length="686" mass="77139">MSSTHDKRTDSRLVFVPFVTFADPLFWNEINRLKVDHWKLDESLKPIYATTTFQGAQPSDGLLSFDQFSIAAEIGQTLPLQSVQPFVSPFYGTFLLLNTKKAFSDGFDRKKFLEQSADSLWKVIESKKWLTEPQLLNLFLLTAWADVKNFTYCFWNCVPALLFPDNLRQLSIGPSPNVEIHQILLEFITKNGCRPFLLIDDKIPTELVQLETVKSPNNLLLVFPNPSSVKHRFGWPLRNLVAAIAHLRTDWTSLRVLAFSRLQEASFIAEIGWDSVDEIIGLTPRCVGWERDSNDKMTFREVNLRAMFDPMKILEQSVDLNLKLIRWRHAPSVDLNQFASLRVLMLGSGTLGCNIARALLGWGFTFFDYATVSYNNPIRQSLFTFDDCSSKDGISKAEAAAEALKRIYPLVDAKGIHMKIPMPGYPYSKDGKAQVAEECRRLEECVRNCDVLFLVMDSRESRWLPTLLAAVHNKLAFTVALGFSEFVIIRHGANPLHAAHCQSRAAGEHNEASSSVTDFSLSKRTEVTGAELGCYFCNDVTAPGNSTNDRALDQQCTISRSGISMIASGIATELLASVLQHELGAEAPALLAEVDENASQLGATPHQIRGFMSRFHLMMPTVRRYDRCTACGHTVKQLYRTEGFEFLHRIFQSPAELEQITGLAELQRQADAFQSEVIEMDDSESI</sequence>
<comment type="function">
    <text evidence="7">E1-like activating enzyme involved in the 2 ubiquitin-like systems required for autophagy.</text>
</comment>
<evidence type="ECO:0000256" key="1">
    <source>
        <dbReference type="ARBA" id="ARBA00010931"/>
    </source>
</evidence>
<dbReference type="InterPro" id="IPR045886">
    <property type="entry name" value="ThiF/MoeB/HesA"/>
</dbReference>
<comment type="subcellular location">
    <subcellularLocation>
        <location evidence="7">Cytoplasm</location>
    </subcellularLocation>
    <subcellularLocation>
        <location evidence="7">Preautophagosomal structure</location>
    </subcellularLocation>
</comment>
<reference evidence="10 11" key="1">
    <citation type="submission" date="2024-10" db="EMBL/GenBank/DDBJ databases">
        <authorList>
            <person name="Kim D."/>
        </authorList>
    </citation>
    <scope>NUCLEOTIDE SEQUENCE [LARGE SCALE GENOMIC DNA]</scope>
    <source>
        <strain evidence="10">BH-2024</strain>
    </source>
</reference>
<evidence type="ECO:0000313" key="10">
    <source>
        <dbReference type="EMBL" id="KAL3114958.1"/>
    </source>
</evidence>
<accession>A0ABD2LIM5</accession>
<feature type="domain" description="Ubiquitin-like modifier-activating enzyme Atg7 N-terminal" evidence="9">
    <location>
        <begin position="14"/>
        <end position="307"/>
    </location>
</feature>
<dbReference type="Proteomes" id="UP001620626">
    <property type="component" value="Unassembled WGS sequence"/>
</dbReference>
<comment type="caution">
    <text evidence="10">The sequence shown here is derived from an EMBL/GenBank/DDBJ whole genome shotgun (WGS) entry which is preliminary data.</text>
</comment>
<dbReference type="Pfam" id="PF16420">
    <property type="entry name" value="ATG7_N"/>
    <property type="match status" value="1"/>
</dbReference>
<comment type="similarity">
    <text evidence="1 7">Belongs to the ATG7 family.</text>
</comment>
<dbReference type="InterPro" id="IPR006285">
    <property type="entry name" value="Atg7"/>
</dbReference>
<dbReference type="GO" id="GO:0000407">
    <property type="term" value="C:phagophore assembly site"/>
    <property type="evidence" value="ECO:0007669"/>
    <property type="project" value="UniProtKB-SubCell"/>
</dbReference>
<organism evidence="10 11">
    <name type="scientific">Heterodera trifolii</name>
    <dbReference type="NCBI Taxonomy" id="157864"/>
    <lineage>
        <taxon>Eukaryota</taxon>
        <taxon>Metazoa</taxon>
        <taxon>Ecdysozoa</taxon>
        <taxon>Nematoda</taxon>
        <taxon>Chromadorea</taxon>
        <taxon>Rhabditida</taxon>
        <taxon>Tylenchina</taxon>
        <taxon>Tylenchomorpha</taxon>
        <taxon>Tylenchoidea</taxon>
        <taxon>Heteroderidae</taxon>
        <taxon>Heteroderinae</taxon>
        <taxon>Heterodera</taxon>
    </lineage>
</organism>
<dbReference type="GO" id="GO:0015031">
    <property type="term" value="P:protein transport"/>
    <property type="evidence" value="ECO:0007669"/>
    <property type="project" value="UniProtKB-UniRule"/>
</dbReference>
<dbReference type="InterPro" id="IPR042523">
    <property type="entry name" value="Atg7_N_2"/>
</dbReference>
<dbReference type="Gene3D" id="3.40.50.720">
    <property type="entry name" value="NAD(P)-binding Rossmann-like Domain"/>
    <property type="match status" value="1"/>
</dbReference>
<dbReference type="AlphaFoldDB" id="A0ABD2LIM5"/>
<keyword evidence="7" id="KW-0963">Cytoplasm</keyword>
<proteinExistence type="inferred from homology"/>
<keyword evidence="11" id="KW-1185">Reference proteome</keyword>
<dbReference type="Gene3D" id="3.40.140.100">
    <property type="entry name" value="Ubiquitin-like modifier-activating enzyme ATG7 C-terminal domain"/>
    <property type="match status" value="1"/>
</dbReference>
<feature type="active site" description="Glycyl thioester intermediate" evidence="6">
    <location>
        <position position="556"/>
    </location>
</feature>
<evidence type="ECO:0000256" key="3">
    <source>
        <dbReference type="ARBA" id="ARBA00022448"/>
    </source>
</evidence>
<keyword evidence="5 7" id="KW-0072">Autophagy</keyword>
<evidence type="ECO:0000256" key="6">
    <source>
        <dbReference type="PIRSR" id="PIRSR606285-1"/>
    </source>
</evidence>
<dbReference type="GO" id="GO:0006914">
    <property type="term" value="P:autophagy"/>
    <property type="evidence" value="ECO:0007669"/>
    <property type="project" value="UniProtKB-KW"/>
</dbReference>
<dbReference type="Pfam" id="PF00899">
    <property type="entry name" value="ThiF"/>
    <property type="match status" value="1"/>
</dbReference>
<dbReference type="InterPro" id="IPR032197">
    <property type="entry name" value="Atg7_N"/>
</dbReference>
<dbReference type="InterPro" id="IPR035985">
    <property type="entry name" value="Ubiquitin-activating_enz"/>
</dbReference>
<evidence type="ECO:0000259" key="8">
    <source>
        <dbReference type="Pfam" id="PF00899"/>
    </source>
</evidence>